<dbReference type="GO" id="GO:0030544">
    <property type="term" value="F:Hsp70 protein binding"/>
    <property type="evidence" value="ECO:0007669"/>
    <property type="project" value="TreeGrafter"/>
</dbReference>
<accession>A0A1J1H8P6</accession>
<dbReference type="GO" id="GO:0051879">
    <property type="term" value="F:Hsp90 protein binding"/>
    <property type="evidence" value="ECO:0007669"/>
    <property type="project" value="TreeGrafter"/>
</dbReference>
<dbReference type="SMART" id="SM00028">
    <property type="entry name" value="TPR"/>
    <property type="match status" value="1"/>
</dbReference>
<proteinExistence type="predicted"/>
<dbReference type="SUPFAM" id="SSF48452">
    <property type="entry name" value="TPR-like"/>
    <property type="match status" value="1"/>
</dbReference>
<evidence type="ECO:0000313" key="2">
    <source>
        <dbReference type="Proteomes" id="UP000220158"/>
    </source>
</evidence>
<gene>
    <name evidence="1" type="ORF">PRELSG_0906100</name>
</gene>
<dbReference type="GeneID" id="39736073"/>
<reference evidence="1 2" key="1">
    <citation type="submission" date="2015-04" db="EMBL/GenBank/DDBJ databases">
        <authorList>
            <consortium name="Pathogen Informatics"/>
        </authorList>
    </citation>
    <scope>NUCLEOTIDE SEQUENCE [LARGE SCALE GENOMIC DNA]</scope>
    <source>
        <strain evidence="1 2">SGS1</strain>
    </source>
</reference>
<keyword evidence="2" id="KW-1185">Reference proteome</keyword>
<dbReference type="GO" id="GO:0005634">
    <property type="term" value="C:nucleus"/>
    <property type="evidence" value="ECO:0007669"/>
    <property type="project" value="TreeGrafter"/>
</dbReference>
<dbReference type="Gene3D" id="1.25.40.10">
    <property type="entry name" value="Tetratricopeptide repeat domain"/>
    <property type="match status" value="1"/>
</dbReference>
<dbReference type="RefSeq" id="XP_028532970.1">
    <property type="nucleotide sequence ID" value="XM_028676486.1"/>
</dbReference>
<dbReference type="InterPro" id="IPR019734">
    <property type="entry name" value="TPR_rpt"/>
</dbReference>
<dbReference type="KEGG" id="prel:PRELSG_0906100"/>
<dbReference type="InterPro" id="IPR011990">
    <property type="entry name" value="TPR-like_helical_dom_sf"/>
</dbReference>
<evidence type="ECO:0000313" key="1">
    <source>
        <dbReference type="EMBL" id="CRG99965.1"/>
    </source>
</evidence>
<evidence type="ECO:0008006" key="3">
    <source>
        <dbReference type="Google" id="ProtNLM"/>
    </source>
</evidence>
<dbReference type="GO" id="GO:0006457">
    <property type="term" value="P:protein folding"/>
    <property type="evidence" value="ECO:0007669"/>
    <property type="project" value="TreeGrafter"/>
</dbReference>
<dbReference type="VEuPathDB" id="PlasmoDB:PRELSG_0906100"/>
<dbReference type="Proteomes" id="UP000220158">
    <property type="component" value="Chromosome 9"/>
</dbReference>
<protein>
    <recommendedName>
        <fullName evidence="3">Tetratricopeptide repeat protein</fullName>
    </recommendedName>
</protein>
<dbReference type="PANTHER" id="PTHR46035:SF1">
    <property type="entry name" value="TETRATRICOPEPTIDE REPEAT PROTEIN 4"/>
    <property type="match status" value="1"/>
</dbReference>
<dbReference type="PANTHER" id="PTHR46035">
    <property type="entry name" value="TETRATRICOPEPTIDE REPEAT PROTEIN 4"/>
    <property type="match status" value="1"/>
</dbReference>
<organism evidence="1 2">
    <name type="scientific">Plasmodium relictum</name>
    <dbReference type="NCBI Taxonomy" id="85471"/>
    <lineage>
        <taxon>Eukaryota</taxon>
        <taxon>Sar</taxon>
        <taxon>Alveolata</taxon>
        <taxon>Apicomplexa</taxon>
        <taxon>Aconoidasida</taxon>
        <taxon>Haemosporida</taxon>
        <taxon>Plasmodiidae</taxon>
        <taxon>Plasmodium</taxon>
        <taxon>Plasmodium (Haemamoeba)</taxon>
    </lineage>
</organism>
<dbReference type="AlphaFoldDB" id="A0A1J1H8P6"/>
<sequence length="426" mass="50930">MDDDFNIDEDYIKKLSEKYKDVDHPLFMSELPKNIEENEDLEALYNLMISDENPLSLAKNYKEVGNDYFRDGVKYYEDAIISYNKGIGILHNYINSINSNNLKKNNHNHIINRNYKNHDQIKLIEKSNSGIYSTLNKDNNPLNEYDLKEKDCKSNFIMGNTENNTNKNEAINLLSDMYCNKSVIHYKKKRYVKCLDDCKKALSLNNKKYKCLYFCILCSYHLELYADASNYIKMFDDLIKDEEIRRLININDYEKLKKEILAKYEKFLNRKKIKDEERKIIIEKEKNIMNDINNILRKRHVTILENIYNNNNITPVLYLDKNMYIHFTVFLIYFETNFIDTILDFAENTCIIDYSDIIKKNKKNELLFCYIEFPDDKFYFINNSSYMCDIINKIKLFTPIISIHIIENYDANKNFQCNKNIFFIDS</sequence>
<dbReference type="GO" id="GO:0005829">
    <property type="term" value="C:cytosol"/>
    <property type="evidence" value="ECO:0007669"/>
    <property type="project" value="TreeGrafter"/>
</dbReference>
<name>A0A1J1H8P6_PLARL</name>
<dbReference type="EMBL" id="LN835304">
    <property type="protein sequence ID" value="CRG99965.1"/>
    <property type="molecule type" value="Genomic_DNA"/>
</dbReference>
<dbReference type="OrthoDB" id="420195at2759"/>